<dbReference type="NCBIfam" id="TIGR02937">
    <property type="entry name" value="sigma70-ECF"/>
    <property type="match status" value="1"/>
</dbReference>
<dbReference type="InterPro" id="IPR013325">
    <property type="entry name" value="RNA_pol_sigma_r2"/>
</dbReference>
<comment type="caution">
    <text evidence="8">The sequence shown here is derived from an EMBL/GenBank/DDBJ whole genome shotgun (WGS) entry which is preliminary data.</text>
</comment>
<dbReference type="GO" id="GO:0003677">
    <property type="term" value="F:DNA binding"/>
    <property type="evidence" value="ECO:0007669"/>
    <property type="project" value="UniProtKB-KW"/>
</dbReference>
<reference evidence="8" key="1">
    <citation type="submission" date="2021-01" db="EMBL/GenBank/DDBJ databases">
        <title>Whole genome shotgun sequence of Rhizocola hellebori NBRC 109834.</title>
        <authorList>
            <person name="Komaki H."/>
            <person name="Tamura T."/>
        </authorList>
    </citation>
    <scope>NUCLEOTIDE SEQUENCE</scope>
    <source>
        <strain evidence="8">NBRC 109834</strain>
    </source>
</reference>
<dbReference type="Gene3D" id="1.10.1740.10">
    <property type="match status" value="1"/>
</dbReference>
<dbReference type="CDD" id="cd06171">
    <property type="entry name" value="Sigma70_r4"/>
    <property type="match status" value="1"/>
</dbReference>
<dbReference type="AlphaFoldDB" id="A0A8J3Q6W8"/>
<feature type="domain" description="RNA polymerase sigma-70 region 2" evidence="6">
    <location>
        <begin position="19"/>
        <end position="76"/>
    </location>
</feature>
<protein>
    <submittedName>
        <fullName evidence="8">RNA polymerase sigma24 factor</fullName>
    </submittedName>
</protein>
<comment type="similarity">
    <text evidence="1">Belongs to the sigma-70 factor family. ECF subfamily.</text>
</comment>
<dbReference type="GO" id="GO:0006352">
    <property type="term" value="P:DNA-templated transcription initiation"/>
    <property type="evidence" value="ECO:0007669"/>
    <property type="project" value="InterPro"/>
</dbReference>
<evidence type="ECO:0000256" key="3">
    <source>
        <dbReference type="ARBA" id="ARBA00023082"/>
    </source>
</evidence>
<dbReference type="SUPFAM" id="SSF88946">
    <property type="entry name" value="Sigma2 domain of RNA polymerase sigma factors"/>
    <property type="match status" value="1"/>
</dbReference>
<evidence type="ECO:0000256" key="1">
    <source>
        <dbReference type="ARBA" id="ARBA00010641"/>
    </source>
</evidence>
<dbReference type="Pfam" id="PF08281">
    <property type="entry name" value="Sigma70_r4_2"/>
    <property type="match status" value="1"/>
</dbReference>
<name>A0A8J3Q6W8_9ACTN</name>
<evidence type="ECO:0000313" key="9">
    <source>
        <dbReference type="Proteomes" id="UP000612899"/>
    </source>
</evidence>
<dbReference type="PANTHER" id="PTHR43133">
    <property type="entry name" value="RNA POLYMERASE ECF-TYPE SIGMA FACTO"/>
    <property type="match status" value="1"/>
</dbReference>
<feature type="domain" description="RNA polymerase sigma factor 70 region 4 type 2" evidence="7">
    <location>
        <begin position="104"/>
        <end position="152"/>
    </location>
</feature>
<keyword evidence="9" id="KW-1185">Reference proteome</keyword>
<dbReference type="SUPFAM" id="SSF88659">
    <property type="entry name" value="Sigma3 and sigma4 domains of RNA polymerase sigma factors"/>
    <property type="match status" value="1"/>
</dbReference>
<dbReference type="InterPro" id="IPR007627">
    <property type="entry name" value="RNA_pol_sigma70_r2"/>
</dbReference>
<dbReference type="EMBL" id="BONY01000016">
    <property type="protein sequence ID" value="GIH05084.1"/>
    <property type="molecule type" value="Genomic_DNA"/>
</dbReference>
<dbReference type="RefSeq" id="WP_203908947.1">
    <property type="nucleotide sequence ID" value="NZ_BONY01000016.1"/>
</dbReference>
<evidence type="ECO:0000259" key="7">
    <source>
        <dbReference type="Pfam" id="PF08281"/>
    </source>
</evidence>
<keyword evidence="3" id="KW-0731">Sigma factor</keyword>
<dbReference type="InterPro" id="IPR014325">
    <property type="entry name" value="RNA_pol_sigma-E_actinobac"/>
</dbReference>
<evidence type="ECO:0000259" key="6">
    <source>
        <dbReference type="Pfam" id="PF04542"/>
    </source>
</evidence>
<dbReference type="Gene3D" id="1.10.10.10">
    <property type="entry name" value="Winged helix-like DNA-binding domain superfamily/Winged helix DNA-binding domain"/>
    <property type="match status" value="1"/>
</dbReference>
<dbReference type="GO" id="GO:0016987">
    <property type="term" value="F:sigma factor activity"/>
    <property type="evidence" value="ECO:0007669"/>
    <property type="project" value="UniProtKB-KW"/>
</dbReference>
<organism evidence="8 9">
    <name type="scientific">Rhizocola hellebori</name>
    <dbReference type="NCBI Taxonomy" id="1392758"/>
    <lineage>
        <taxon>Bacteria</taxon>
        <taxon>Bacillati</taxon>
        <taxon>Actinomycetota</taxon>
        <taxon>Actinomycetes</taxon>
        <taxon>Micromonosporales</taxon>
        <taxon>Micromonosporaceae</taxon>
        <taxon>Rhizocola</taxon>
    </lineage>
</organism>
<dbReference type="Proteomes" id="UP000612899">
    <property type="component" value="Unassembled WGS sequence"/>
</dbReference>
<gene>
    <name evidence="8" type="ORF">Rhe02_31510</name>
</gene>
<dbReference type="NCBIfam" id="TIGR02983">
    <property type="entry name" value="SigE-fam_strep"/>
    <property type="match status" value="1"/>
</dbReference>
<evidence type="ECO:0000256" key="4">
    <source>
        <dbReference type="ARBA" id="ARBA00023125"/>
    </source>
</evidence>
<keyword evidence="2" id="KW-0805">Transcription regulation</keyword>
<sequence>MRADDERDYIQYVQSRIIALRRTAFRLCGDWHHAHDLVQSALILLYRHWRQAAAAESLDPYVRKILVNVYLEEQRRWWARKVRPRPEISAPPEPGVAAAHEGLDLRAALNRLSAGQRAVIVLRYWEGLDVNETASALGCSPGTVKSQTSYAIAALRRLLPNYVSERLEVK</sequence>
<accession>A0A8J3Q6W8</accession>
<proteinExistence type="inferred from homology"/>
<keyword evidence="5" id="KW-0804">Transcription</keyword>
<keyword evidence="4" id="KW-0238">DNA-binding</keyword>
<evidence type="ECO:0000256" key="2">
    <source>
        <dbReference type="ARBA" id="ARBA00023015"/>
    </source>
</evidence>
<dbReference type="InterPro" id="IPR014284">
    <property type="entry name" value="RNA_pol_sigma-70_dom"/>
</dbReference>
<evidence type="ECO:0000256" key="5">
    <source>
        <dbReference type="ARBA" id="ARBA00023163"/>
    </source>
</evidence>
<dbReference type="InterPro" id="IPR013249">
    <property type="entry name" value="RNA_pol_sigma70_r4_t2"/>
</dbReference>
<dbReference type="Pfam" id="PF04542">
    <property type="entry name" value="Sigma70_r2"/>
    <property type="match status" value="1"/>
</dbReference>
<dbReference type="InterPro" id="IPR036388">
    <property type="entry name" value="WH-like_DNA-bd_sf"/>
</dbReference>
<dbReference type="InterPro" id="IPR013324">
    <property type="entry name" value="RNA_pol_sigma_r3/r4-like"/>
</dbReference>
<evidence type="ECO:0000313" key="8">
    <source>
        <dbReference type="EMBL" id="GIH05084.1"/>
    </source>
</evidence>
<dbReference type="InterPro" id="IPR039425">
    <property type="entry name" value="RNA_pol_sigma-70-like"/>
</dbReference>
<dbReference type="PANTHER" id="PTHR43133:SF50">
    <property type="entry name" value="ECF RNA POLYMERASE SIGMA FACTOR SIGM"/>
    <property type="match status" value="1"/>
</dbReference>